<dbReference type="EC" id="2.5.1.31" evidence="2"/>
<dbReference type="PROSITE" id="PS01066">
    <property type="entry name" value="UPP_SYNTHASE"/>
    <property type="match status" value="1"/>
</dbReference>
<comment type="catalytic activity">
    <reaction evidence="2">
        <text>8 isopentenyl diphosphate + (2E,6E)-farnesyl diphosphate = di-trans,octa-cis-undecaprenyl diphosphate + 8 diphosphate</text>
        <dbReference type="Rhea" id="RHEA:27551"/>
        <dbReference type="ChEBI" id="CHEBI:33019"/>
        <dbReference type="ChEBI" id="CHEBI:58405"/>
        <dbReference type="ChEBI" id="CHEBI:128769"/>
        <dbReference type="ChEBI" id="CHEBI:175763"/>
        <dbReference type="EC" id="2.5.1.31"/>
    </reaction>
</comment>
<dbReference type="PANTHER" id="PTHR10291">
    <property type="entry name" value="DEHYDRODOLICHYL DIPHOSPHATE SYNTHASE FAMILY MEMBER"/>
    <property type="match status" value="1"/>
</dbReference>
<feature type="binding site" evidence="2">
    <location>
        <begin position="68"/>
        <end position="70"/>
    </location>
    <ligand>
        <name>substrate</name>
    </ligand>
</feature>
<dbReference type="GO" id="GO:0008360">
    <property type="term" value="P:regulation of cell shape"/>
    <property type="evidence" value="ECO:0007669"/>
    <property type="project" value="UniProtKB-KW"/>
</dbReference>
<dbReference type="PANTHER" id="PTHR10291:SF0">
    <property type="entry name" value="DEHYDRODOLICHYL DIPHOSPHATE SYNTHASE 2"/>
    <property type="match status" value="1"/>
</dbReference>
<comment type="cofactor">
    <cofactor evidence="2">
        <name>Mg(2+)</name>
        <dbReference type="ChEBI" id="CHEBI:18420"/>
    </cofactor>
    <text evidence="2">Binds 2 magnesium ions per subunit.</text>
</comment>
<feature type="binding site" evidence="2">
    <location>
        <position position="28"/>
    </location>
    <ligand>
        <name>substrate</name>
    </ligand>
</feature>
<dbReference type="Gene3D" id="3.40.1180.10">
    <property type="entry name" value="Decaprenyl diphosphate synthase-like"/>
    <property type="match status" value="1"/>
</dbReference>
<feature type="binding site" evidence="2">
    <location>
        <position position="74"/>
    </location>
    <ligand>
        <name>substrate</name>
    </ligand>
</feature>
<keyword evidence="4" id="KW-1185">Reference proteome</keyword>
<dbReference type="SUPFAM" id="SSF64005">
    <property type="entry name" value="Undecaprenyl diphosphate synthase"/>
    <property type="match status" value="1"/>
</dbReference>
<reference evidence="3 4" key="1">
    <citation type="submission" date="2018-03" db="EMBL/GenBank/DDBJ databases">
        <title>A parallel universe: an anciently diverged bacterial symbiosis in a Hawaiian planthopper (Hemiptera: Cixiidae) reveals rearranged nutritional responsibilities.</title>
        <authorList>
            <person name="Bennett G."/>
            <person name="Mao M."/>
        </authorList>
    </citation>
    <scope>NUCLEOTIDE SEQUENCE [LARGE SCALE GENOMIC DNA]</scope>
    <source>
        <strain evidence="3 4">OLIH</strain>
    </source>
</reference>
<feature type="binding site" evidence="2">
    <location>
        <position position="210"/>
    </location>
    <ligand>
        <name>Mg(2+)</name>
        <dbReference type="ChEBI" id="CHEBI:18420"/>
    </ligand>
</feature>
<feature type="binding site" evidence="2">
    <location>
        <begin position="24"/>
        <end position="27"/>
    </location>
    <ligand>
        <name>substrate</name>
    </ligand>
</feature>
<dbReference type="GO" id="GO:0016094">
    <property type="term" value="P:polyprenol biosynthetic process"/>
    <property type="evidence" value="ECO:0007669"/>
    <property type="project" value="TreeGrafter"/>
</dbReference>
<dbReference type="HAMAP" id="MF_01139">
    <property type="entry name" value="ISPT"/>
    <property type="match status" value="1"/>
</dbReference>
<evidence type="ECO:0000256" key="1">
    <source>
        <dbReference type="ARBA" id="ARBA00022679"/>
    </source>
</evidence>
<dbReference type="Pfam" id="PF01255">
    <property type="entry name" value="Prenyltransf"/>
    <property type="match status" value="1"/>
</dbReference>
<dbReference type="FunFam" id="3.40.1180.10:FF:000001">
    <property type="entry name" value="(2E,6E)-farnesyl-diphosphate-specific ditrans,polycis-undecaprenyl-diphosphate synthase"/>
    <property type="match status" value="1"/>
</dbReference>
<dbReference type="GO" id="GO:0009252">
    <property type="term" value="P:peptidoglycan biosynthetic process"/>
    <property type="evidence" value="ECO:0007669"/>
    <property type="project" value="UniProtKB-UniRule"/>
</dbReference>
<keyword evidence="2" id="KW-0133">Cell shape</keyword>
<dbReference type="InterPro" id="IPR036424">
    <property type="entry name" value="UPP_synth-like_sf"/>
</dbReference>
<keyword evidence="2" id="KW-0460">Magnesium</keyword>
<name>A0A346DZ94_9ENTR</name>
<organism evidence="3 4">
    <name type="scientific">Candidatus Purcelliella pentastirinorum</name>
    <dbReference type="NCBI Taxonomy" id="472834"/>
    <lineage>
        <taxon>Bacteria</taxon>
        <taxon>Pseudomonadati</taxon>
        <taxon>Pseudomonadota</taxon>
        <taxon>Gammaproteobacteria</taxon>
        <taxon>Enterobacterales</taxon>
        <taxon>Enterobacteriaceae</taxon>
        <taxon>Candidatus Purcelliella</taxon>
    </lineage>
</organism>
<dbReference type="Proteomes" id="UP000256856">
    <property type="component" value="Chromosome"/>
</dbReference>
<feature type="active site" description="Proton acceptor" evidence="2">
    <location>
        <position position="71"/>
    </location>
</feature>
<dbReference type="CDD" id="cd00475">
    <property type="entry name" value="Cis_IPPS"/>
    <property type="match status" value="1"/>
</dbReference>
<protein>
    <recommendedName>
        <fullName evidence="2">Ditrans,polycis-undecaprenyl-diphosphate synthase ((2E,6E)-farnesyl-diphosphate specific)</fullName>
        <ecNumber evidence="2">2.5.1.31</ecNumber>
    </recommendedName>
    <alternativeName>
        <fullName evidence="2">Ditrans,polycis-undecaprenylcistransferase</fullName>
    </alternativeName>
    <alternativeName>
        <fullName evidence="2">Undecaprenyl diphosphate synthase</fullName>
        <shortName evidence="2">UDS</shortName>
    </alternativeName>
    <alternativeName>
        <fullName evidence="2">Undecaprenyl pyrophosphate synthase</fullName>
        <shortName evidence="2">UPP synthase</shortName>
    </alternativeName>
</protein>
<dbReference type="GO" id="GO:0008834">
    <property type="term" value="F:ditrans,polycis-undecaprenyl-diphosphate synthase [(2E,6E)-farnesyl-diphosphate specific] activity"/>
    <property type="evidence" value="ECO:0007669"/>
    <property type="project" value="UniProtKB-UniRule"/>
</dbReference>
<feature type="binding site" evidence="2">
    <location>
        <begin position="197"/>
        <end position="199"/>
    </location>
    <ligand>
        <name>substrate</name>
    </ligand>
</feature>
<dbReference type="InterPro" id="IPR001441">
    <property type="entry name" value="UPP_synth-like"/>
</dbReference>
<feature type="binding site" evidence="2">
    <location>
        <position position="40"/>
    </location>
    <ligand>
        <name>substrate</name>
    </ligand>
</feature>
<evidence type="ECO:0000313" key="3">
    <source>
        <dbReference type="EMBL" id="AXN02049.1"/>
    </source>
</evidence>
<feature type="binding site" evidence="2">
    <location>
        <position position="23"/>
    </location>
    <ligand>
        <name>Mg(2+)</name>
        <dbReference type="ChEBI" id="CHEBI:18420"/>
    </ligand>
</feature>
<dbReference type="KEGG" id="ppet:C9I82_071"/>
<comment type="subunit">
    <text evidence="2">Homodimer.</text>
</comment>
<proteinExistence type="inferred from homology"/>
<feature type="binding site" evidence="2">
    <location>
        <position position="191"/>
    </location>
    <ligand>
        <name>substrate</name>
    </ligand>
</feature>
<dbReference type="EMBL" id="CP028374">
    <property type="protein sequence ID" value="AXN02049.1"/>
    <property type="molecule type" value="Genomic_DNA"/>
</dbReference>
<comment type="caution">
    <text evidence="2">Lacks conserved residue(s) required for the propagation of feature annotation.</text>
</comment>
<accession>A0A346DZ94</accession>
<keyword evidence="2" id="KW-0479">Metal-binding</keyword>
<comment type="similarity">
    <text evidence="2">Belongs to the UPP synthase family.</text>
</comment>
<comment type="function">
    <text evidence="2">Catalyzes the sequential condensation of isopentenyl diphosphate (IPP) with (2E,6E)-farnesyl diphosphate (E,E-FPP) to yield (2Z,6Z,10Z,14Z,18Z,22Z,26Z,30Z,34E,38E)-undecaprenyl diphosphate (di-trans,octa-cis-UPP). UPP is the precursor of glycosyl carrier lipid in the biosynthesis of bacterial cell wall polysaccharide components such as peptidoglycan and lipopolysaccharide.</text>
</comment>
<keyword evidence="1 2" id="KW-0808">Transferase</keyword>
<dbReference type="NCBIfam" id="TIGR00055">
    <property type="entry name" value="uppS"/>
    <property type="match status" value="1"/>
</dbReference>
<feature type="binding site" evidence="2">
    <location>
        <position position="36"/>
    </location>
    <ligand>
        <name>substrate</name>
    </ligand>
</feature>
<dbReference type="GO" id="GO:0071555">
    <property type="term" value="P:cell wall organization"/>
    <property type="evidence" value="ECO:0007669"/>
    <property type="project" value="UniProtKB-KW"/>
</dbReference>
<gene>
    <name evidence="2" type="primary">uppS</name>
    <name evidence="3" type="ORF">C9I82_071</name>
</gene>
<keyword evidence="2" id="KW-0961">Cell wall biogenesis/degradation</keyword>
<dbReference type="AlphaFoldDB" id="A0A346DZ94"/>
<evidence type="ECO:0000313" key="4">
    <source>
        <dbReference type="Proteomes" id="UP000256856"/>
    </source>
</evidence>
<dbReference type="GO" id="GO:0005829">
    <property type="term" value="C:cytosol"/>
    <property type="evidence" value="ECO:0007669"/>
    <property type="project" value="TreeGrafter"/>
</dbReference>
<dbReference type="GO" id="GO:0000287">
    <property type="term" value="F:magnesium ion binding"/>
    <property type="evidence" value="ECO:0007669"/>
    <property type="project" value="UniProtKB-UniRule"/>
</dbReference>
<dbReference type="InterPro" id="IPR018520">
    <property type="entry name" value="UPP_synth-like_CS"/>
</dbReference>
<evidence type="ECO:0000256" key="2">
    <source>
        <dbReference type="HAMAP-Rule" id="MF_01139"/>
    </source>
</evidence>
<sequence>MLVNLYMIKKNKNTLNHIAIIMDGNGRWAQKRNKPRIYGHKKGVKAVLKAIDFSLCNKLNVLTLYAFSSENWRRPIQEILALIKLFVCTLSSKIKFIHNNNICLKVIGNLNQFDSKLISLILYSENLTKYNTGLQLNIAINYGGRWDIVKVIKKIVRLIQRGLLDLNKINENTVSTLISLNHLPPVDLLIRTGGEYRLSNFLLWQIAYTEFYFTNVLWPDFDSKIFKIAIDAYFCRKRNFGGL</sequence>
<keyword evidence="2" id="KW-0573">Peptidoglycan synthesis</keyword>
<feature type="active site" evidence="2">
    <location>
        <position position="23"/>
    </location>
</feature>
<feature type="binding site" evidence="2">
    <location>
        <position position="72"/>
    </location>
    <ligand>
        <name>substrate</name>
    </ligand>
</feature>